<comment type="subcellular location">
    <subcellularLocation>
        <location evidence="1">Cell membrane</location>
        <topology evidence="1">Multi-pass membrane protein</topology>
    </subcellularLocation>
</comment>
<proteinExistence type="predicted"/>
<feature type="transmembrane region" description="Helical" evidence="7">
    <location>
        <begin position="359"/>
        <end position="382"/>
    </location>
</feature>
<reference evidence="9 10" key="1">
    <citation type="journal article" date="2003" name="Int. J. Syst. Evol. Microbiol.">
        <title>Bacillus nealsonii sp. nov., isolated from a spacecraft-assembly facility, whose spores are gamma-radiation resistant.</title>
        <authorList>
            <person name="Venkateswaran K."/>
            <person name="Kempf M."/>
            <person name="Chen F."/>
            <person name="Satomi M."/>
            <person name="Nicholson W."/>
            <person name="Kern R."/>
        </authorList>
    </citation>
    <scope>NUCLEOTIDE SEQUENCE [LARGE SCALE GENOMIC DNA]</scope>
    <source>
        <strain evidence="9 10">FO-92</strain>
    </source>
</reference>
<evidence type="ECO:0000256" key="5">
    <source>
        <dbReference type="ARBA" id="ARBA00022989"/>
    </source>
</evidence>
<feature type="transmembrane region" description="Helical" evidence="7">
    <location>
        <begin position="66"/>
        <end position="86"/>
    </location>
</feature>
<dbReference type="RefSeq" id="WP_101178651.1">
    <property type="nucleotide sequence ID" value="NZ_PISE01000045.1"/>
</dbReference>
<dbReference type="SUPFAM" id="SSF103473">
    <property type="entry name" value="MFS general substrate transporter"/>
    <property type="match status" value="1"/>
</dbReference>
<name>A0A2N0YYB8_9BACI</name>
<dbReference type="EMBL" id="PISE01000045">
    <property type="protein sequence ID" value="PKG22254.1"/>
    <property type="molecule type" value="Genomic_DNA"/>
</dbReference>
<dbReference type="InterPro" id="IPR050171">
    <property type="entry name" value="MFS_Transporters"/>
</dbReference>
<dbReference type="InterPro" id="IPR036259">
    <property type="entry name" value="MFS_trans_sf"/>
</dbReference>
<feature type="transmembrane region" description="Helical" evidence="7">
    <location>
        <begin position="92"/>
        <end position="110"/>
    </location>
</feature>
<keyword evidence="5 7" id="KW-1133">Transmembrane helix</keyword>
<comment type="caution">
    <text evidence="9">The sequence shown here is derived from an EMBL/GenBank/DDBJ whole genome shotgun (WGS) entry which is preliminary data.</text>
</comment>
<sequence length="398" mass="43834">MPRALWLLIIGMAVNVTGSSLLWPLNTIYIHDHLGKTLTIAGFILMLNSAASVAGNLVGGILYDKIGGYFSILTGIIITALSLLGLTIWSNWLPYCLFFIISGFGSGIIYPSMYAMAGNVWPEGGRKSFNSIYVAQNAGVAIGSAIGGILASFSFQLIFAVNMFMYVLFFFIAFFMYKNIQVHTRNKQTSVLNENEALAKKNTKLAALIVLCFGYFLCWICYVQWQATISTHTQELNIPLSKYSLLWAVNGGLIVFGQPLITFFTKRFFPELKHQMVIGVIIFIISFIFVGQTTAFAGFLTAMIILTIGEMLVWPAVPTLADQLATKGKEGFYQGVINSTATAGRMVGPLLGGFIVDHFGMASLIPILLFLLTLSIFTSLFFDYQLKQVQKPISNINN</sequence>
<feature type="transmembrane region" description="Helical" evidence="7">
    <location>
        <begin position="38"/>
        <end position="59"/>
    </location>
</feature>
<dbReference type="GO" id="GO:0022857">
    <property type="term" value="F:transmembrane transporter activity"/>
    <property type="evidence" value="ECO:0007669"/>
    <property type="project" value="InterPro"/>
</dbReference>
<evidence type="ECO:0000313" key="10">
    <source>
        <dbReference type="Proteomes" id="UP000233375"/>
    </source>
</evidence>
<dbReference type="Gene3D" id="1.20.1250.20">
    <property type="entry name" value="MFS general substrate transporter like domains"/>
    <property type="match status" value="2"/>
</dbReference>
<dbReference type="PANTHER" id="PTHR23517:SF10">
    <property type="entry name" value="MAJOR FACILITATOR SUPERFAMILY (MFS) PROFILE DOMAIN-CONTAINING PROTEIN"/>
    <property type="match status" value="1"/>
</dbReference>
<keyword evidence="6 7" id="KW-0472">Membrane</keyword>
<feature type="transmembrane region" description="Helical" evidence="7">
    <location>
        <begin position="276"/>
        <end position="309"/>
    </location>
</feature>
<feature type="domain" description="Major facilitator superfamily (MFS) profile" evidence="8">
    <location>
        <begin position="4"/>
        <end position="387"/>
    </location>
</feature>
<keyword evidence="3" id="KW-1003">Cell membrane</keyword>
<evidence type="ECO:0000256" key="4">
    <source>
        <dbReference type="ARBA" id="ARBA00022692"/>
    </source>
</evidence>
<evidence type="ECO:0000313" key="9">
    <source>
        <dbReference type="EMBL" id="PKG22254.1"/>
    </source>
</evidence>
<feature type="transmembrane region" description="Helical" evidence="7">
    <location>
        <begin position="157"/>
        <end position="177"/>
    </location>
</feature>
<evidence type="ECO:0000256" key="7">
    <source>
        <dbReference type="SAM" id="Phobius"/>
    </source>
</evidence>
<dbReference type="OrthoDB" id="3268460at2"/>
<dbReference type="AlphaFoldDB" id="A0A2N0YYB8"/>
<dbReference type="Pfam" id="PF07690">
    <property type="entry name" value="MFS_1"/>
    <property type="match status" value="1"/>
</dbReference>
<organism evidence="9 10">
    <name type="scientific">Niallia nealsonii</name>
    <dbReference type="NCBI Taxonomy" id="115979"/>
    <lineage>
        <taxon>Bacteria</taxon>
        <taxon>Bacillati</taxon>
        <taxon>Bacillota</taxon>
        <taxon>Bacilli</taxon>
        <taxon>Bacillales</taxon>
        <taxon>Bacillaceae</taxon>
        <taxon>Niallia</taxon>
    </lineage>
</organism>
<keyword evidence="4 7" id="KW-0812">Transmembrane</keyword>
<protein>
    <submittedName>
        <fullName evidence="9">MFS transporter</fullName>
    </submittedName>
</protein>
<dbReference type="PANTHER" id="PTHR23517">
    <property type="entry name" value="RESISTANCE PROTEIN MDTM, PUTATIVE-RELATED-RELATED"/>
    <property type="match status" value="1"/>
</dbReference>
<evidence type="ECO:0000259" key="8">
    <source>
        <dbReference type="PROSITE" id="PS50850"/>
    </source>
</evidence>
<evidence type="ECO:0000256" key="1">
    <source>
        <dbReference type="ARBA" id="ARBA00004651"/>
    </source>
</evidence>
<evidence type="ECO:0000256" key="6">
    <source>
        <dbReference type="ARBA" id="ARBA00023136"/>
    </source>
</evidence>
<dbReference type="InterPro" id="IPR011701">
    <property type="entry name" value="MFS"/>
</dbReference>
<keyword evidence="10" id="KW-1185">Reference proteome</keyword>
<dbReference type="Proteomes" id="UP000233375">
    <property type="component" value="Unassembled WGS sequence"/>
</dbReference>
<dbReference type="PROSITE" id="PS50850">
    <property type="entry name" value="MFS"/>
    <property type="match status" value="1"/>
</dbReference>
<evidence type="ECO:0000256" key="3">
    <source>
        <dbReference type="ARBA" id="ARBA00022475"/>
    </source>
</evidence>
<accession>A0A2N0YYB8</accession>
<dbReference type="GO" id="GO:0005886">
    <property type="term" value="C:plasma membrane"/>
    <property type="evidence" value="ECO:0007669"/>
    <property type="project" value="UniProtKB-SubCell"/>
</dbReference>
<evidence type="ECO:0000256" key="2">
    <source>
        <dbReference type="ARBA" id="ARBA00022448"/>
    </source>
</evidence>
<feature type="transmembrane region" description="Helical" evidence="7">
    <location>
        <begin position="205"/>
        <end position="225"/>
    </location>
</feature>
<keyword evidence="2" id="KW-0813">Transport</keyword>
<dbReference type="InterPro" id="IPR020846">
    <property type="entry name" value="MFS_dom"/>
</dbReference>
<gene>
    <name evidence="9" type="ORF">CWS01_18320</name>
</gene>
<feature type="transmembrane region" description="Helical" evidence="7">
    <location>
        <begin position="131"/>
        <end position="151"/>
    </location>
</feature>
<dbReference type="CDD" id="cd17329">
    <property type="entry name" value="MFS_MdtH_MDR_like"/>
    <property type="match status" value="1"/>
</dbReference>
<feature type="transmembrane region" description="Helical" evidence="7">
    <location>
        <begin position="245"/>
        <end position="264"/>
    </location>
</feature>